<evidence type="ECO:0000313" key="3">
    <source>
        <dbReference type="Proteomes" id="UP000503447"/>
    </source>
</evidence>
<protein>
    <submittedName>
        <fullName evidence="2">Uncharacterized protein</fullName>
    </submittedName>
</protein>
<keyword evidence="1" id="KW-1133">Transmembrane helix</keyword>
<dbReference type="EMBL" id="CP053452">
    <property type="protein sequence ID" value="QJW99079.1"/>
    <property type="molecule type" value="Genomic_DNA"/>
</dbReference>
<feature type="transmembrane region" description="Helical" evidence="1">
    <location>
        <begin position="66"/>
        <end position="89"/>
    </location>
</feature>
<name>A0A6M5YYI8_9BACT</name>
<feature type="transmembrane region" description="Helical" evidence="1">
    <location>
        <begin position="115"/>
        <end position="139"/>
    </location>
</feature>
<evidence type="ECO:0000313" key="2">
    <source>
        <dbReference type="EMBL" id="QJW99079.1"/>
    </source>
</evidence>
<evidence type="ECO:0000256" key="1">
    <source>
        <dbReference type="SAM" id="Phobius"/>
    </source>
</evidence>
<keyword evidence="1" id="KW-0812">Transmembrane</keyword>
<keyword evidence="1" id="KW-0472">Membrane</keyword>
<dbReference type="KEGG" id="ftj:FTUN_6677"/>
<accession>A0A6M5YYI8</accession>
<sequence length="163" mass="18289">MTRGTGFPAGGFRYTGWEARATKIRHTRLSRESVARPVRFDEPADRYGNPFVQLSITTWEQPAMRALCGAIISAGAMIGLGLTAIGIGIRYERDMTRSEGGEPYLVHLSQMDRPLTFILVFLTCTTIVGLGVAFLGLAYHHHRREREHRWARERAAAHRVPTP</sequence>
<keyword evidence="3" id="KW-1185">Reference proteome</keyword>
<dbReference type="Proteomes" id="UP000503447">
    <property type="component" value="Chromosome"/>
</dbReference>
<dbReference type="AlphaFoldDB" id="A0A6M5YYI8"/>
<gene>
    <name evidence="2" type="ORF">FTUN_6677</name>
</gene>
<reference evidence="3" key="1">
    <citation type="submission" date="2020-05" db="EMBL/GenBank/DDBJ databases">
        <title>Frigoriglobus tundricola gen. nov., sp. nov., a psychrotolerant cellulolytic planctomycete of the family Gemmataceae with two divergent copies of 16S rRNA gene.</title>
        <authorList>
            <person name="Kulichevskaya I.S."/>
            <person name="Ivanova A.A."/>
            <person name="Naumoff D.G."/>
            <person name="Beletsky A.V."/>
            <person name="Rijpstra W.I.C."/>
            <person name="Sinninghe Damste J.S."/>
            <person name="Mardanov A.V."/>
            <person name="Ravin N.V."/>
            <person name="Dedysh S.N."/>
        </authorList>
    </citation>
    <scope>NUCLEOTIDE SEQUENCE [LARGE SCALE GENOMIC DNA]</scope>
    <source>
        <strain evidence="3">PL17</strain>
    </source>
</reference>
<organism evidence="2 3">
    <name type="scientific">Frigoriglobus tundricola</name>
    <dbReference type="NCBI Taxonomy" id="2774151"/>
    <lineage>
        <taxon>Bacteria</taxon>
        <taxon>Pseudomonadati</taxon>
        <taxon>Planctomycetota</taxon>
        <taxon>Planctomycetia</taxon>
        <taxon>Gemmatales</taxon>
        <taxon>Gemmataceae</taxon>
        <taxon>Frigoriglobus</taxon>
    </lineage>
</organism>
<proteinExistence type="predicted"/>